<dbReference type="InterPro" id="IPR016192">
    <property type="entry name" value="APOBEC/CMP_deaminase_Zn-bd"/>
</dbReference>
<dbReference type="InterPro" id="IPR016193">
    <property type="entry name" value="Cytidine_deaminase-like"/>
</dbReference>
<dbReference type="GO" id="GO:0008270">
    <property type="term" value="F:zinc ion binding"/>
    <property type="evidence" value="ECO:0007669"/>
    <property type="project" value="InterPro"/>
</dbReference>
<dbReference type="GO" id="GO:0005737">
    <property type="term" value="C:cytoplasm"/>
    <property type="evidence" value="ECO:0007669"/>
    <property type="project" value="TreeGrafter"/>
</dbReference>
<evidence type="ECO:0000256" key="2">
    <source>
        <dbReference type="ARBA" id="ARBA00022723"/>
    </source>
</evidence>
<keyword evidence="7" id="KW-1185">Reference proteome</keyword>
<dbReference type="PANTHER" id="PTHR11086">
    <property type="entry name" value="DEOXYCYTIDYLATE DEAMINASE-RELATED"/>
    <property type="match status" value="1"/>
</dbReference>
<proteinExistence type="inferred from homology"/>
<protein>
    <submittedName>
        <fullName evidence="6">Cytidine deaminase</fullName>
    </submittedName>
</protein>
<accession>A0A848EFI2</accession>
<dbReference type="PROSITE" id="PS51747">
    <property type="entry name" value="CYT_DCMP_DEAMINASES_2"/>
    <property type="match status" value="1"/>
</dbReference>
<dbReference type="PROSITE" id="PS00903">
    <property type="entry name" value="CYT_DCMP_DEAMINASES_1"/>
    <property type="match status" value="1"/>
</dbReference>
<evidence type="ECO:0000256" key="1">
    <source>
        <dbReference type="ARBA" id="ARBA00006576"/>
    </source>
</evidence>
<dbReference type="InterPro" id="IPR002125">
    <property type="entry name" value="CMP_dCMP_dom"/>
</dbReference>
<evidence type="ECO:0000313" key="6">
    <source>
        <dbReference type="EMBL" id="NMJ42812.1"/>
    </source>
</evidence>
<organism evidence="6 7">
    <name type="scientific">Neoroseomonas marina</name>
    <dbReference type="NCBI Taxonomy" id="1232220"/>
    <lineage>
        <taxon>Bacteria</taxon>
        <taxon>Pseudomonadati</taxon>
        <taxon>Pseudomonadota</taxon>
        <taxon>Alphaproteobacteria</taxon>
        <taxon>Acetobacterales</taxon>
        <taxon>Acetobacteraceae</taxon>
        <taxon>Neoroseomonas</taxon>
    </lineage>
</organism>
<dbReference type="AlphaFoldDB" id="A0A848EFI2"/>
<evidence type="ECO:0000256" key="4">
    <source>
        <dbReference type="ARBA" id="ARBA00022833"/>
    </source>
</evidence>
<evidence type="ECO:0000256" key="3">
    <source>
        <dbReference type="ARBA" id="ARBA00022801"/>
    </source>
</evidence>
<keyword evidence="4" id="KW-0862">Zinc</keyword>
<evidence type="ECO:0000259" key="5">
    <source>
        <dbReference type="PROSITE" id="PS51747"/>
    </source>
</evidence>
<dbReference type="Gene3D" id="3.40.50.300">
    <property type="entry name" value="P-loop containing nucleotide triphosphate hydrolases"/>
    <property type="match status" value="1"/>
</dbReference>
<keyword evidence="2" id="KW-0479">Metal-binding</keyword>
<gene>
    <name evidence="6" type="ORF">GWK16_16320</name>
</gene>
<dbReference type="GO" id="GO:0004132">
    <property type="term" value="F:dCMP deaminase activity"/>
    <property type="evidence" value="ECO:0007669"/>
    <property type="project" value="TreeGrafter"/>
</dbReference>
<dbReference type="InterPro" id="IPR027417">
    <property type="entry name" value="P-loop_NTPase"/>
</dbReference>
<dbReference type="NCBIfam" id="NF041025">
    <property type="entry name" value="antiphage_deaminase"/>
    <property type="match status" value="1"/>
</dbReference>
<dbReference type="PANTHER" id="PTHR11086:SF18">
    <property type="entry name" value="DEOXYCYTIDYLATE DEAMINASE"/>
    <property type="match status" value="1"/>
</dbReference>
<feature type="domain" description="CMP/dCMP-type deaminase" evidence="5">
    <location>
        <begin position="238"/>
        <end position="437"/>
    </location>
</feature>
<dbReference type="Pfam" id="PF00383">
    <property type="entry name" value="dCMP_cyt_deam_1"/>
    <property type="match status" value="1"/>
</dbReference>
<reference evidence="6 7" key="1">
    <citation type="submission" date="2020-03" db="EMBL/GenBank/DDBJ databases">
        <authorList>
            <person name="Sun Q."/>
        </authorList>
    </citation>
    <scope>NUCLEOTIDE SEQUENCE [LARGE SCALE GENOMIC DNA]</scope>
    <source>
        <strain evidence="6 7">JC162</strain>
    </source>
</reference>
<comment type="similarity">
    <text evidence="1">Belongs to the cytidine and deoxycytidylate deaminase family.</text>
</comment>
<keyword evidence="3" id="KW-0378">Hydrolase</keyword>
<evidence type="ECO:0000313" key="7">
    <source>
        <dbReference type="Proteomes" id="UP000548582"/>
    </source>
</evidence>
<comment type="caution">
    <text evidence="6">The sequence shown here is derived from an EMBL/GenBank/DDBJ whole genome shotgun (WGS) entry which is preliminary data.</text>
</comment>
<dbReference type="EMBL" id="JABBKX010000005">
    <property type="protein sequence ID" value="NMJ42812.1"/>
    <property type="molecule type" value="Genomic_DNA"/>
</dbReference>
<dbReference type="Proteomes" id="UP000548582">
    <property type="component" value="Unassembled WGS sequence"/>
</dbReference>
<dbReference type="InterPro" id="IPR015517">
    <property type="entry name" value="dCMP_deaminase-rel"/>
</dbReference>
<dbReference type="Gene3D" id="3.40.140.10">
    <property type="entry name" value="Cytidine Deaminase, domain 2"/>
    <property type="match status" value="1"/>
</dbReference>
<sequence length="525" mass="58192">MSGEGPELVFGLVGACGTDLRDIGDRIERELRRVSYSATRIRLSDSLLGCFRFAALRRAPPWPEDERLTELMDAGDALRRAANRGDAVALLGIRDIALKRTQIARAAGDRSDKVPTLARHAHIIHSLKTPDEISTLRDVYGSAFFAIAVYLPKGARVKRLAKRIRDTRDILRSEGYEEEARRLIDRDEKEDGDEFGQSVRDAFPECDVFLDASDDDALTRQIARFVDILFSHPFRTPTQEEYGLFHARAAALRSADLSRQVGAVIANTDGDILVAGCNEVPKFGGGAVWEGSDAGPPSDIRDFHLGFDSSARMKKEILEEIFGRLKDAGWLSERLQGQSVEQMFDAALFHKDGAILKGTRAASIIEFGRIVHAEMSAITSAARLGVSVRGATLYCTTFPCHMCARHIVAAGLSTVVYVEPYPKSMAGELYEGVINVDHSAAPCSETVNFRPFVGVAPRRYLEFFDMVRRKDALGRAVKWDPDRANPRVMQSATFRDTETAFEAELSMNKHAWGIEEPSPENEEEP</sequence>
<name>A0A848EFI2_9PROT</name>
<dbReference type="SUPFAM" id="SSF53927">
    <property type="entry name" value="Cytidine deaminase-like"/>
    <property type="match status" value="1"/>
</dbReference>
<dbReference type="RefSeq" id="WP_170055030.1">
    <property type="nucleotide sequence ID" value="NZ_JABBKX010000005.1"/>
</dbReference>